<evidence type="ECO:0000313" key="1">
    <source>
        <dbReference type="EMBL" id="KFM59271.1"/>
    </source>
</evidence>
<feature type="non-terminal residue" evidence="1">
    <location>
        <position position="58"/>
    </location>
</feature>
<organism evidence="1 2">
    <name type="scientific">Stegodyphus mimosarum</name>
    <name type="common">African social velvet spider</name>
    <dbReference type="NCBI Taxonomy" id="407821"/>
    <lineage>
        <taxon>Eukaryota</taxon>
        <taxon>Metazoa</taxon>
        <taxon>Ecdysozoa</taxon>
        <taxon>Arthropoda</taxon>
        <taxon>Chelicerata</taxon>
        <taxon>Arachnida</taxon>
        <taxon>Araneae</taxon>
        <taxon>Araneomorphae</taxon>
        <taxon>Entelegynae</taxon>
        <taxon>Eresoidea</taxon>
        <taxon>Eresidae</taxon>
        <taxon>Stegodyphus</taxon>
    </lineage>
</organism>
<sequence length="58" mass="7010">YCKRYEIFLGVPDVYSYSTYTCFYHLTHLKYKNLIILTFPKPLDFLIPLHISVTFFLL</sequence>
<dbReference type="AlphaFoldDB" id="A0A087T2D2"/>
<dbReference type="Proteomes" id="UP000054359">
    <property type="component" value="Unassembled WGS sequence"/>
</dbReference>
<protein>
    <submittedName>
        <fullName evidence="1">Uncharacterized protein</fullName>
    </submittedName>
</protein>
<reference evidence="1 2" key="1">
    <citation type="submission" date="2013-11" db="EMBL/GenBank/DDBJ databases">
        <title>Genome sequencing of Stegodyphus mimosarum.</title>
        <authorList>
            <person name="Bechsgaard J."/>
        </authorList>
    </citation>
    <scope>NUCLEOTIDE SEQUENCE [LARGE SCALE GENOMIC DNA]</scope>
</reference>
<accession>A0A087T2D2</accession>
<feature type="non-terminal residue" evidence="1">
    <location>
        <position position="1"/>
    </location>
</feature>
<name>A0A087T2D2_STEMI</name>
<dbReference type="EMBL" id="KK113072">
    <property type="protein sequence ID" value="KFM59271.1"/>
    <property type="molecule type" value="Genomic_DNA"/>
</dbReference>
<keyword evidence="2" id="KW-1185">Reference proteome</keyword>
<evidence type="ECO:0000313" key="2">
    <source>
        <dbReference type="Proteomes" id="UP000054359"/>
    </source>
</evidence>
<proteinExistence type="predicted"/>
<gene>
    <name evidence="1" type="ORF">X975_10670</name>
</gene>